<dbReference type="EMBL" id="HBKQ01063167">
    <property type="protein sequence ID" value="CAE2290879.1"/>
    <property type="molecule type" value="Transcribed_RNA"/>
</dbReference>
<comment type="cofactor">
    <cofactor evidence="1">
        <name>Mg(2+)</name>
        <dbReference type="ChEBI" id="CHEBI:18420"/>
    </cofactor>
</comment>
<sequence length="738" mass="82727">MMGTFWRAERAAGRHRRCGGAMIASVAVVVAHILYPVRVASAYHNESASPDPQEHDAESSRISPAQCQPLARLKRKFDNSWINHLSPETQANRARSHRTVNVEDDGVSNTISRPVYNGHYVPVKPTALKNPRLVIHAADVANMLDLSDNDVSSTAFLKLFSGDVESAFDGISMPGGGDDDRTHPTWATPYALSIMGDRYTSNCPFKTGDGYGDGRAISLGEVRVSEDNAQHPAGARYELQLKGSGPTPFCRGADGRAVLRSSIREFLASEAMAALGISTTRALSLIVSDGPDGDTVDRPWYSDRNTRKDAPSINDPLLSRYSLQQRRQIIRDWTLWSKSDPDVLIKEPCAITTRVSPSYIRVGHFDLYARRIIGQEQGNRTDEWKELEQMLWHTCFREYPKECFEPYWKVRDAYSAVKCLLKNSMDDLSTMTANWIRVGFAQGNFNADNCLIAGRTMDYGPFGFMDEYHPLFAKWTGSGDHYGFMNQPTAGYANFKVLVESLMPLIERNEAGIETAKNDKSSILSEAQALFDTKVKEIFRVKLGFHPMDSNADTLWVTLEPLLRASHADWTVFWRQLYMIAAKEFTVQTETTASEGRNAESMLEYLVNAFYKPIGDQVKDDFISWIGSWRSALAASFSVRTQNMPYIEPAVRMRTANPKYILREWMLVDAYTRSSPPVLKSMPFSDAVDPSKGDDYTIHELLDLVQSPYGEGSVAQEKKYYRRAPDEALIAGGTAFMS</sequence>
<evidence type="ECO:0000256" key="9">
    <source>
        <dbReference type="ARBA" id="ARBA00031547"/>
    </source>
</evidence>
<dbReference type="GO" id="GO:0005524">
    <property type="term" value="F:ATP binding"/>
    <property type="evidence" value="ECO:0007669"/>
    <property type="project" value="UniProtKB-KW"/>
</dbReference>
<proteinExistence type="inferred from homology"/>
<evidence type="ECO:0000256" key="2">
    <source>
        <dbReference type="ARBA" id="ARBA00009747"/>
    </source>
</evidence>
<keyword evidence="4" id="KW-0548">Nucleotidyltransferase</keyword>
<evidence type="ECO:0000256" key="8">
    <source>
        <dbReference type="ARBA" id="ARBA00022842"/>
    </source>
</evidence>
<dbReference type="AlphaFoldDB" id="A0A7S4KDP2"/>
<dbReference type="GO" id="GO:0046872">
    <property type="term" value="F:metal ion binding"/>
    <property type="evidence" value="ECO:0007669"/>
    <property type="project" value="UniProtKB-KW"/>
</dbReference>
<keyword evidence="7" id="KW-0067">ATP-binding</keyword>
<evidence type="ECO:0000313" key="10">
    <source>
        <dbReference type="EMBL" id="CAE2290879.1"/>
    </source>
</evidence>
<keyword evidence="3" id="KW-0808">Transferase</keyword>
<keyword evidence="6" id="KW-0547">Nucleotide-binding</keyword>
<protein>
    <recommendedName>
        <fullName evidence="9">Selenoprotein O</fullName>
    </recommendedName>
</protein>
<evidence type="ECO:0000256" key="3">
    <source>
        <dbReference type="ARBA" id="ARBA00022679"/>
    </source>
</evidence>
<dbReference type="Pfam" id="PF02696">
    <property type="entry name" value="SelO"/>
    <property type="match status" value="2"/>
</dbReference>
<dbReference type="GO" id="GO:0070733">
    <property type="term" value="F:AMPylase activity"/>
    <property type="evidence" value="ECO:0007669"/>
    <property type="project" value="TreeGrafter"/>
</dbReference>
<gene>
    <name evidence="10" type="ORF">OAUR00152_LOCUS43105</name>
</gene>
<evidence type="ECO:0000256" key="6">
    <source>
        <dbReference type="ARBA" id="ARBA00022741"/>
    </source>
</evidence>
<dbReference type="PANTHER" id="PTHR32057">
    <property type="entry name" value="PROTEIN ADENYLYLTRANSFERASE SELO, MITOCHONDRIAL"/>
    <property type="match status" value="1"/>
</dbReference>
<reference evidence="10" key="1">
    <citation type="submission" date="2021-01" db="EMBL/GenBank/DDBJ databases">
        <authorList>
            <person name="Corre E."/>
            <person name="Pelletier E."/>
            <person name="Niang G."/>
            <person name="Scheremetjew M."/>
            <person name="Finn R."/>
            <person name="Kale V."/>
            <person name="Holt S."/>
            <person name="Cochrane G."/>
            <person name="Meng A."/>
            <person name="Brown T."/>
            <person name="Cohen L."/>
        </authorList>
    </citation>
    <scope>NUCLEOTIDE SEQUENCE</scope>
    <source>
        <strain evidence="10">Isolate 1302-5</strain>
    </source>
</reference>
<dbReference type="InterPro" id="IPR003846">
    <property type="entry name" value="SelO"/>
</dbReference>
<evidence type="ECO:0000256" key="7">
    <source>
        <dbReference type="ARBA" id="ARBA00022840"/>
    </source>
</evidence>
<dbReference type="GO" id="GO:0005739">
    <property type="term" value="C:mitochondrion"/>
    <property type="evidence" value="ECO:0007669"/>
    <property type="project" value="TreeGrafter"/>
</dbReference>
<comment type="similarity">
    <text evidence="2">Belongs to the SELO family.</text>
</comment>
<evidence type="ECO:0000256" key="4">
    <source>
        <dbReference type="ARBA" id="ARBA00022695"/>
    </source>
</evidence>
<keyword evidence="8" id="KW-0460">Magnesium</keyword>
<name>A0A7S4KDP2_9STRA</name>
<organism evidence="10">
    <name type="scientific">Odontella aurita</name>
    <dbReference type="NCBI Taxonomy" id="265563"/>
    <lineage>
        <taxon>Eukaryota</taxon>
        <taxon>Sar</taxon>
        <taxon>Stramenopiles</taxon>
        <taxon>Ochrophyta</taxon>
        <taxon>Bacillariophyta</taxon>
        <taxon>Mediophyceae</taxon>
        <taxon>Biddulphiophycidae</taxon>
        <taxon>Eupodiscales</taxon>
        <taxon>Odontellaceae</taxon>
        <taxon>Odontella</taxon>
    </lineage>
</organism>
<dbReference type="PANTHER" id="PTHR32057:SF14">
    <property type="entry name" value="PROTEIN ADENYLYLTRANSFERASE SELO, MITOCHONDRIAL"/>
    <property type="match status" value="1"/>
</dbReference>
<accession>A0A7S4KDP2</accession>
<evidence type="ECO:0000256" key="1">
    <source>
        <dbReference type="ARBA" id="ARBA00001946"/>
    </source>
</evidence>
<keyword evidence="5" id="KW-0479">Metal-binding</keyword>
<evidence type="ECO:0000256" key="5">
    <source>
        <dbReference type="ARBA" id="ARBA00022723"/>
    </source>
</evidence>